<dbReference type="GO" id="GO:0008234">
    <property type="term" value="F:cysteine-type peptidase activity"/>
    <property type="evidence" value="ECO:0007669"/>
    <property type="project" value="InterPro"/>
</dbReference>
<reference evidence="3" key="1">
    <citation type="journal article" date="2020" name="mSystems">
        <title>Genome- and Community-Level Interaction Insights into Carbon Utilization and Element Cycling Functions of Hydrothermarchaeota in Hydrothermal Sediment.</title>
        <authorList>
            <person name="Zhou Z."/>
            <person name="Liu Y."/>
            <person name="Xu W."/>
            <person name="Pan J."/>
            <person name="Luo Z.H."/>
            <person name="Li M."/>
        </authorList>
    </citation>
    <scope>NUCLEOTIDE SEQUENCE [LARGE SCALE GENOMIC DNA]</scope>
    <source>
        <strain evidence="3">SpSt-914</strain>
    </source>
</reference>
<dbReference type="Gene3D" id="3.40.50.10390">
    <property type="entry name" value="Gingipain r, domain 1"/>
    <property type="match status" value="1"/>
</dbReference>
<dbReference type="InterPro" id="IPR001769">
    <property type="entry name" value="Gingipain"/>
</dbReference>
<dbReference type="Gene3D" id="2.60.40.10">
    <property type="entry name" value="Immunoglobulins"/>
    <property type="match status" value="1"/>
</dbReference>
<dbReference type="EMBL" id="DTMZ01000049">
    <property type="protein sequence ID" value="HGD12914.1"/>
    <property type="molecule type" value="Genomic_DNA"/>
</dbReference>
<evidence type="ECO:0000259" key="2">
    <source>
        <dbReference type="Pfam" id="PF01364"/>
    </source>
</evidence>
<dbReference type="InterPro" id="IPR013783">
    <property type="entry name" value="Ig-like_fold"/>
</dbReference>
<gene>
    <name evidence="3" type="ORF">ENX16_02370</name>
</gene>
<dbReference type="InterPro" id="IPR029031">
    <property type="entry name" value="Gingipain_N_sf"/>
</dbReference>
<dbReference type="AlphaFoldDB" id="A0A7V3PSW8"/>
<feature type="domain" description="Gingipain" evidence="2">
    <location>
        <begin position="122"/>
        <end position="460"/>
    </location>
</feature>
<evidence type="ECO:0000313" key="3">
    <source>
        <dbReference type="EMBL" id="HGD12914.1"/>
    </source>
</evidence>
<dbReference type="InterPro" id="IPR029030">
    <property type="entry name" value="Caspase-like_dom_sf"/>
</dbReference>
<sequence>MSLLFLIIGFSVHTSLISPDQLQVEIKPDSTDMVTSVLIPLLTDRLPEVVKENDCAIQVRPPMIAGGVEVAQLIISQLSSTGTKLTFKYPAPLTAQHAKNLMPAFLFPWLPVPNDKNELPGYLIIVPDEFYSNILPLARWKERKGFKVWVKKTSETGIQRDQIRAYIQNAYQNWSPAPSYVLLVGAINKIPAFPTPGATSCVTDHTYGCVDGNDYLADIFIGRLPAANSSELDCMVAKIIGYESAPYYEDTLWYQRALMVGTSYQEGGTPAVTALVTKRIIREQLLSKGFTKVDTVFYPPTPSGRGPVDTAVNQGVLLINGRGWGQATGWNYPQYQINDVYNLNNGWKLPVVTSIYCGTGNYQANPCFGEAWLRAGTPTMPKGGVAFWGASYTGTSTRWNNCMDYGIYNAIFEKGVTTIGPAMYAGKIEQLLNFPLPQDSADLIIYFHVYNLLGDPALELWTTVPKLISVIHPLTYSVGTSQFTVRVTDVLGNPVKDAQVCLYKTNEVQTIKKTDAFGNASFTISTTTSDTLFVTVTGKNIKSYLGFSIGQTRELLLGYRTHTPDTVYPGTTPGITITIKNYGTGQTAYGIQGILTALDTFCAISDSIRNYGTLAPGQEGATDPFYLTISPACTTGQRLPLRLKLTSGDSTWFSDFNLTVCGPRFEVRKYIVYDGNGYLDPGETADLALLIKNRGDRSATQVTGILHSSNPWAITISDSVGTFGTINAGDSVMNETDRFQLDAAPGIALGRRFTIYLDLTGPDGFRHRIDFPITVGEPVSFAPLGPDHYGYWGYDDTDTAYQEHPEFSWCEIDPSRGGSGTRINIGNDRAVPINIPFTFRYYGREYQTISVSDNGYLAFGTTWWGEPYNWIIPSAQGPDGFLAVFWDDFRTDTLNAGGVFYYYDEPQHRLIVEWSNVYHIHGFRPPIIAEQQTFQAILYDPIYYPTRTGDGPILYQYLNVQNDDSLLNNNHNFATVGIQSPDHADGLLWTFADSYPPAAVQILPCRVIKFTTNPPDTFTSVAEPRAECNINSIKISPTVVSKGIWIQISSLTDELTVELIDITGRVLSQIRLNNPLANKCYFLKLNDSKALHFKNGIFILQLINPVKKTRILTKKIIIAN</sequence>
<dbReference type="SUPFAM" id="SSF52129">
    <property type="entry name" value="Caspase-like"/>
    <property type="match status" value="1"/>
</dbReference>
<proteinExistence type="predicted"/>
<name>A0A7V3PSW8_UNCW3</name>
<protein>
    <recommendedName>
        <fullName evidence="2">Gingipain domain-containing protein</fullName>
    </recommendedName>
</protein>
<comment type="caution">
    <text evidence="3">The sequence shown here is derived from an EMBL/GenBank/DDBJ whole genome shotgun (WGS) entry which is preliminary data.</text>
</comment>
<accession>A0A7V3PSW8</accession>
<dbReference type="Pfam" id="PF01364">
    <property type="entry name" value="Peptidase_C25"/>
    <property type="match status" value="1"/>
</dbReference>
<organism evidence="3">
    <name type="scientific">candidate division WOR-3 bacterium</name>
    <dbReference type="NCBI Taxonomy" id="2052148"/>
    <lineage>
        <taxon>Bacteria</taxon>
        <taxon>Bacteria division WOR-3</taxon>
    </lineage>
</organism>
<dbReference type="InterPro" id="IPR008964">
    <property type="entry name" value="Invasin/intimin_cell_adhesion"/>
</dbReference>
<keyword evidence="1" id="KW-0732">Signal</keyword>
<dbReference type="GO" id="GO:0006508">
    <property type="term" value="P:proteolysis"/>
    <property type="evidence" value="ECO:0007669"/>
    <property type="project" value="InterPro"/>
</dbReference>
<evidence type="ECO:0000256" key="1">
    <source>
        <dbReference type="ARBA" id="ARBA00022729"/>
    </source>
</evidence>
<dbReference type="SUPFAM" id="SSF49373">
    <property type="entry name" value="Invasin/intimin cell-adhesion fragments"/>
    <property type="match status" value="1"/>
</dbReference>
<dbReference type="Gene3D" id="3.40.50.1460">
    <property type="match status" value="1"/>
</dbReference>